<keyword evidence="4" id="KW-1185">Reference proteome</keyword>
<reference evidence="3" key="1">
    <citation type="submission" date="2021-04" db="EMBL/GenBank/DDBJ databases">
        <title>Complete genome sequence for Sulfitobacter sp. strain JK7-1.</title>
        <authorList>
            <person name="Park S.-J."/>
        </authorList>
    </citation>
    <scope>NUCLEOTIDE SEQUENCE</scope>
    <source>
        <strain evidence="3">JK7-1</strain>
    </source>
</reference>
<sequence>MTDKNSPPAEPRTLVIVGGGGGTGALAVDAALAHGADVRVIDHSLPENRIDGVRYHQADVLSDDLTPFMEGADAVVSCLGVGNDPATLLSPPPLYTDGTAAICDAMTAAGVARLIVISASFVEAKDRGPVYFILPAMTALARVFEQMARMEENLQARSDIDWTAVRPGWLMAGPASGDYTVTPNVIPDDMIRTRRADLAEFMVDLAMSGEWSRRTPAIARHEDASASSPKAVLDEITG</sequence>
<organism evidence="3 4">
    <name type="scientific">Sulfitobacter albidus</name>
    <dbReference type="NCBI Taxonomy" id="2829501"/>
    <lineage>
        <taxon>Bacteria</taxon>
        <taxon>Pseudomonadati</taxon>
        <taxon>Pseudomonadota</taxon>
        <taxon>Alphaproteobacteria</taxon>
        <taxon>Rhodobacterales</taxon>
        <taxon>Roseobacteraceae</taxon>
        <taxon>Sulfitobacter</taxon>
    </lineage>
</organism>
<evidence type="ECO:0000259" key="2">
    <source>
        <dbReference type="Pfam" id="PF13460"/>
    </source>
</evidence>
<accession>A0A975JFG3</accession>
<dbReference type="InterPro" id="IPR036291">
    <property type="entry name" value="NAD(P)-bd_dom_sf"/>
</dbReference>
<name>A0A975JFG3_9RHOB</name>
<dbReference type="PANTHER" id="PTHR15020:SF50">
    <property type="entry name" value="UPF0659 PROTEIN YMR090W"/>
    <property type="match status" value="1"/>
</dbReference>
<dbReference type="RefSeq" id="WP_212705221.1">
    <property type="nucleotide sequence ID" value="NZ_CP073581.1"/>
</dbReference>
<dbReference type="SUPFAM" id="SSF51735">
    <property type="entry name" value="NAD(P)-binding Rossmann-fold domains"/>
    <property type="match status" value="1"/>
</dbReference>
<dbReference type="KEGG" id="sual:KDD17_03015"/>
<protein>
    <submittedName>
        <fullName evidence="3">NAD(P)H-binding protein</fullName>
    </submittedName>
</protein>
<gene>
    <name evidence="3" type="ORF">KDD17_03015</name>
</gene>
<evidence type="ECO:0000256" key="1">
    <source>
        <dbReference type="SAM" id="MobiDB-lite"/>
    </source>
</evidence>
<evidence type="ECO:0000313" key="4">
    <source>
        <dbReference type="Proteomes" id="UP000683291"/>
    </source>
</evidence>
<proteinExistence type="predicted"/>
<dbReference type="Gene3D" id="3.40.50.720">
    <property type="entry name" value="NAD(P)-binding Rossmann-like Domain"/>
    <property type="match status" value="1"/>
</dbReference>
<dbReference type="PANTHER" id="PTHR15020">
    <property type="entry name" value="FLAVIN REDUCTASE-RELATED"/>
    <property type="match status" value="1"/>
</dbReference>
<dbReference type="EMBL" id="CP073581">
    <property type="protein sequence ID" value="QUJ77025.1"/>
    <property type="molecule type" value="Genomic_DNA"/>
</dbReference>
<feature type="region of interest" description="Disordered" evidence="1">
    <location>
        <begin position="219"/>
        <end position="238"/>
    </location>
</feature>
<feature type="domain" description="NAD(P)-binding" evidence="2">
    <location>
        <begin position="18"/>
        <end position="206"/>
    </location>
</feature>
<dbReference type="InterPro" id="IPR016040">
    <property type="entry name" value="NAD(P)-bd_dom"/>
</dbReference>
<dbReference type="Proteomes" id="UP000683291">
    <property type="component" value="Chromosome 1"/>
</dbReference>
<dbReference type="AlphaFoldDB" id="A0A975JFG3"/>
<dbReference type="Pfam" id="PF13460">
    <property type="entry name" value="NAD_binding_10"/>
    <property type="match status" value="1"/>
</dbReference>
<evidence type="ECO:0000313" key="3">
    <source>
        <dbReference type="EMBL" id="QUJ77025.1"/>
    </source>
</evidence>